<evidence type="ECO:0000313" key="3">
    <source>
        <dbReference type="Proteomes" id="UP000294257"/>
    </source>
</evidence>
<dbReference type="InterPro" id="IPR005502">
    <property type="entry name" value="Ribosyl_crysJ1"/>
</dbReference>
<reference evidence="2 3" key="1">
    <citation type="submission" date="2019-02" db="EMBL/GenBank/DDBJ databases">
        <title>Genomic Encyclopedia of Type Strains, Phase IV (KMG-IV): sequencing the most valuable type-strain genomes for metagenomic binning, comparative biology and taxonomic classification.</title>
        <authorList>
            <person name="Goeker M."/>
        </authorList>
    </citation>
    <scope>NUCLEOTIDE SEQUENCE [LARGE SCALE GENOMIC DNA]</scope>
    <source>
        <strain evidence="2 3">DSM 101727</strain>
    </source>
</reference>
<keyword evidence="2" id="KW-0378">Hydrolase</keyword>
<dbReference type="EMBL" id="SGWQ01000002">
    <property type="protein sequence ID" value="RZS43242.1"/>
    <property type="molecule type" value="Genomic_DNA"/>
</dbReference>
<feature type="binding site" evidence="1">
    <location>
        <position position="48"/>
    </location>
    <ligand>
        <name>Mg(2+)</name>
        <dbReference type="ChEBI" id="CHEBI:18420"/>
        <label>1</label>
    </ligand>
</feature>
<keyword evidence="1" id="KW-0460">Magnesium</keyword>
<dbReference type="AlphaFoldDB" id="A0A4Q7L4T8"/>
<feature type="binding site" evidence="1">
    <location>
        <position position="49"/>
    </location>
    <ligand>
        <name>Mg(2+)</name>
        <dbReference type="ChEBI" id="CHEBI:18420"/>
        <label>1</label>
    </ligand>
</feature>
<evidence type="ECO:0000256" key="1">
    <source>
        <dbReference type="PIRSR" id="PIRSR605502-1"/>
    </source>
</evidence>
<dbReference type="Gene3D" id="1.10.4080.10">
    <property type="entry name" value="ADP-ribosylation/Crystallin J1"/>
    <property type="match status" value="1"/>
</dbReference>
<sequence length="283" mass="30220">MLVELAVGDAYGGGFEYASPEFVAAHNDLSSYVQHPRHTDLEYGSYTDDTQMTIAIAEVLVSGKPWTRDVLADAFVATYHRDRRAGYASGFQRLLTEVTDGADLLDRIRPHSDKSGAAMRAGPIGLLPTVSAVLEHACVQARITHDTPGGVESARAAALAVHYCHFDLGPVGEIGHWIDDQLHTTAWAEPWHGKVGAQGAMSTRAALTAIAAGGGLAEILHRSVAFTGDVDTVATIALGAASRSPRITQDLPAQLVHGLEDGTYGRRYLEDLDTRLFAAIPQP</sequence>
<dbReference type="SUPFAM" id="SSF101478">
    <property type="entry name" value="ADP-ribosylglycohydrolase"/>
    <property type="match status" value="1"/>
</dbReference>
<dbReference type="GO" id="GO:0016787">
    <property type="term" value="F:hydrolase activity"/>
    <property type="evidence" value="ECO:0007669"/>
    <property type="project" value="UniProtKB-KW"/>
</dbReference>
<protein>
    <submittedName>
        <fullName evidence="2">ADP-ribosylglycohydrolase</fullName>
    </submittedName>
</protein>
<dbReference type="PANTHER" id="PTHR16222">
    <property type="entry name" value="ADP-RIBOSYLGLYCOHYDROLASE"/>
    <property type="match status" value="1"/>
</dbReference>
<dbReference type="RefSeq" id="WP_130343117.1">
    <property type="nucleotide sequence ID" value="NZ_SGWQ01000002.1"/>
</dbReference>
<dbReference type="Proteomes" id="UP000294257">
    <property type="component" value="Unassembled WGS sequence"/>
</dbReference>
<comment type="cofactor">
    <cofactor evidence="1">
        <name>Mg(2+)</name>
        <dbReference type="ChEBI" id="CHEBI:18420"/>
    </cofactor>
    <text evidence="1">Binds 2 magnesium ions per subunit.</text>
</comment>
<accession>A0A4Q7L4T8</accession>
<gene>
    <name evidence="2" type="ORF">EV193_102221</name>
</gene>
<keyword evidence="3" id="KW-1185">Reference proteome</keyword>
<comment type="caution">
    <text evidence="2">The sequence shown here is derived from an EMBL/GenBank/DDBJ whole genome shotgun (WGS) entry which is preliminary data.</text>
</comment>
<feature type="binding site" evidence="1">
    <location>
        <position position="47"/>
    </location>
    <ligand>
        <name>Mg(2+)</name>
        <dbReference type="ChEBI" id="CHEBI:18420"/>
        <label>1</label>
    </ligand>
</feature>
<proteinExistence type="predicted"/>
<dbReference type="PANTHER" id="PTHR16222:SF12">
    <property type="entry name" value="ADP-RIBOSYLGLYCOHYDROLASE-RELATED"/>
    <property type="match status" value="1"/>
</dbReference>
<keyword evidence="1" id="KW-0479">Metal-binding</keyword>
<organism evidence="2 3">
    <name type="scientific">Herbihabitans rhizosphaerae</name>
    <dbReference type="NCBI Taxonomy" id="1872711"/>
    <lineage>
        <taxon>Bacteria</taxon>
        <taxon>Bacillati</taxon>
        <taxon>Actinomycetota</taxon>
        <taxon>Actinomycetes</taxon>
        <taxon>Pseudonocardiales</taxon>
        <taxon>Pseudonocardiaceae</taxon>
        <taxon>Herbihabitans</taxon>
    </lineage>
</organism>
<dbReference type="InterPro" id="IPR050792">
    <property type="entry name" value="ADP-ribosylglycohydrolase"/>
</dbReference>
<dbReference type="Pfam" id="PF03747">
    <property type="entry name" value="ADP_ribosyl_GH"/>
    <property type="match status" value="1"/>
</dbReference>
<evidence type="ECO:0000313" key="2">
    <source>
        <dbReference type="EMBL" id="RZS43242.1"/>
    </source>
</evidence>
<dbReference type="GO" id="GO:0046872">
    <property type="term" value="F:metal ion binding"/>
    <property type="evidence" value="ECO:0007669"/>
    <property type="project" value="UniProtKB-KW"/>
</dbReference>
<dbReference type="OrthoDB" id="9798107at2"/>
<dbReference type="InterPro" id="IPR036705">
    <property type="entry name" value="Ribosyl_crysJ1_sf"/>
</dbReference>
<name>A0A4Q7L4T8_9PSEU</name>